<protein>
    <submittedName>
        <fullName evidence="1">Uncharacterized protein</fullName>
    </submittedName>
</protein>
<keyword evidence="2" id="KW-1185">Reference proteome</keyword>
<name>A0AAP0LVQ3_9ROSI</name>
<proteinExistence type="predicted"/>
<reference evidence="1 2" key="1">
    <citation type="submission" date="2024-05" db="EMBL/GenBank/DDBJ databases">
        <title>Haplotype-resolved chromosome-level genome assembly of Huyou (Citrus changshanensis).</title>
        <authorList>
            <person name="Miao C."/>
            <person name="Chen W."/>
            <person name="Wu Y."/>
            <person name="Wang L."/>
            <person name="Zhao S."/>
            <person name="Grierson D."/>
            <person name="Xu C."/>
            <person name="Chen K."/>
        </authorList>
    </citation>
    <scope>NUCLEOTIDE SEQUENCE [LARGE SCALE GENOMIC DNA]</scope>
    <source>
        <strain evidence="1">01-14</strain>
        <tissue evidence="1">Leaf</tissue>
    </source>
</reference>
<comment type="caution">
    <text evidence="1">The sequence shown here is derived from an EMBL/GenBank/DDBJ whole genome shotgun (WGS) entry which is preliminary data.</text>
</comment>
<evidence type="ECO:0000313" key="1">
    <source>
        <dbReference type="EMBL" id="KAK9187556.1"/>
    </source>
</evidence>
<organism evidence="1 2">
    <name type="scientific">Citrus x changshan-huyou</name>
    <dbReference type="NCBI Taxonomy" id="2935761"/>
    <lineage>
        <taxon>Eukaryota</taxon>
        <taxon>Viridiplantae</taxon>
        <taxon>Streptophyta</taxon>
        <taxon>Embryophyta</taxon>
        <taxon>Tracheophyta</taxon>
        <taxon>Spermatophyta</taxon>
        <taxon>Magnoliopsida</taxon>
        <taxon>eudicotyledons</taxon>
        <taxon>Gunneridae</taxon>
        <taxon>Pentapetalae</taxon>
        <taxon>rosids</taxon>
        <taxon>malvids</taxon>
        <taxon>Sapindales</taxon>
        <taxon>Rutaceae</taxon>
        <taxon>Aurantioideae</taxon>
        <taxon>Citrus</taxon>
    </lineage>
</organism>
<evidence type="ECO:0000313" key="2">
    <source>
        <dbReference type="Proteomes" id="UP001428341"/>
    </source>
</evidence>
<dbReference type="EMBL" id="JBCGBO010000007">
    <property type="protein sequence ID" value="KAK9187556.1"/>
    <property type="molecule type" value="Genomic_DNA"/>
</dbReference>
<dbReference type="AlphaFoldDB" id="A0AAP0LVQ3"/>
<sequence length="133" mass="14754">MSSLKEQVCKLLQKDSSIAIDQMPIVLQSPFNMEILQAFCLIDLKIPEDLQYKGATLVGSLRRSIKTHGKNIVVVKEANTTSWSLPSASQHLVPIVFTKQDADDIVYPDDDALAITLKIRANRVAWTLVDMGS</sequence>
<dbReference type="Proteomes" id="UP001428341">
    <property type="component" value="Unassembled WGS sequence"/>
</dbReference>
<gene>
    <name evidence="1" type="ORF">WN944_018954</name>
</gene>
<accession>A0AAP0LVQ3</accession>